<keyword evidence="3" id="KW-0804">Transcription</keyword>
<dbReference type="Proteomes" id="UP000007845">
    <property type="component" value="Chromosome"/>
</dbReference>
<dbReference type="KEGG" id="ddn:DND132_0074"/>
<protein>
    <submittedName>
        <fullName evidence="5">Regulatory protein MarR</fullName>
    </submittedName>
</protein>
<evidence type="ECO:0000259" key="4">
    <source>
        <dbReference type="PROSITE" id="PS50995"/>
    </source>
</evidence>
<dbReference type="STRING" id="641491.DND132_0074"/>
<keyword evidence="6" id="KW-1185">Reference proteome</keyword>
<gene>
    <name evidence="5" type="ORF">DND132_0074</name>
</gene>
<dbReference type="InterPro" id="IPR039422">
    <property type="entry name" value="MarR/SlyA-like"/>
</dbReference>
<reference evidence="5 6" key="1">
    <citation type="journal article" date="2011" name="J. Bacteriol.">
        <title>Genome sequence of the mercury-methylating strain Desulfovibrio desulfuricans ND132.</title>
        <authorList>
            <person name="Brown S.D."/>
            <person name="Gilmour C.C."/>
            <person name="Kucken A.M."/>
            <person name="Wall J.D."/>
            <person name="Elias D.A."/>
            <person name="Brandt C.C."/>
            <person name="Podar M."/>
            <person name="Chertkov O."/>
            <person name="Held B."/>
            <person name="Bruce D.C."/>
            <person name="Detter J.C."/>
            <person name="Tapia R."/>
            <person name="Han C.S."/>
            <person name="Goodwin L.A."/>
            <person name="Cheng J.F."/>
            <person name="Pitluck S."/>
            <person name="Woyke T."/>
            <person name="Mikhailova N."/>
            <person name="Ivanova N.N."/>
            <person name="Han J."/>
            <person name="Lucas S."/>
            <person name="Lapidus A.L."/>
            <person name="Land M.L."/>
            <person name="Hauser L.J."/>
            <person name="Palumbo A.V."/>
        </authorList>
    </citation>
    <scope>NUCLEOTIDE SEQUENCE [LARGE SCALE GENOMIC DNA]</scope>
    <source>
        <strain evidence="5 6">ND132</strain>
    </source>
</reference>
<dbReference type="InterPro" id="IPR000835">
    <property type="entry name" value="HTH_MarR-typ"/>
</dbReference>
<dbReference type="eggNOG" id="COG1846">
    <property type="taxonomic scope" value="Bacteria"/>
</dbReference>
<feature type="domain" description="HTH marR-type" evidence="4">
    <location>
        <begin position="57"/>
        <end position="190"/>
    </location>
</feature>
<dbReference type="PANTHER" id="PTHR33164:SF43">
    <property type="entry name" value="HTH-TYPE TRANSCRIPTIONAL REPRESSOR YETL"/>
    <property type="match status" value="1"/>
</dbReference>
<dbReference type="GO" id="GO:0003677">
    <property type="term" value="F:DNA binding"/>
    <property type="evidence" value="ECO:0007669"/>
    <property type="project" value="UniProtKB-KW"/>
</dbReference>
<dbReference type="PROSITE" id="PS50995">
    <property type="entry name" value="HTH_MARR_2"/>
    <property type="match status" value="1"/>
</dbReference>
<dbReference type="PANTHER" id="PTHR33164">
    <property type="entry name" value="TRANSCRIPTIONAL REGULATOR, MARR FAMILY"/>
    <property type="match status" value="1"/>
</dbReference>
<dbReference type="PROSITE" id="PS01117">
    <property type="entry name" value="HTH_MARR_1"/>
    <property type="match status" value="1"/>
</dbReference>
<name>F0JCW4_9BACT</name>
<evidence type="ECO:0000256" key="1">
    <source>
        <dbReference type="ARBA" id="ARBA00023015"/>
    </source>
</evidence>
<evidence type="ECO:0000313" key="5">
    <source>
        <dbReference type="EMBL" id="EGB13292.1"/>
    </source>
</evidence>
<dbReference type="GO" id="GO:0006950">
    <property type="term" value="P:response to stress"/>
    <property type="evidence" value="ECO:0007669"/>
    <property type="project" value="TreeGrafter"/>
</dbReference>
<dbReference type="SMR" id="F0JCW4"/>
<dbReference type="Gene3D" id="1.10.10.10">
    <property type="entry name" value="Winged helix-like DNA-binding domain superfamily/Winged helix DNA-binding domain"/>
    <property type="match status" value="1"/>
</dbReference>
<dbReference type="EMBL" id="CP003220">
    <property type="protein sequence ID" value="EGB13292.1"/>
    <property type="molecule type" value="Genomic_DNA"/>
</dbReference>
<evidence type="ECO:0000313" key="6">
    <source>
        <dbReference type="Proteomes" id="UP000007845"/>
    </source>
</evidence>
<evidence type="ECO:0000256" key="3">
    <source>
        <dbReference type="ARBA" id="ARBA00023163"/>
    </source>
</evidence>
<evidence type="ECO:0000256" key="2">
    <source>
        <dbReference type="ARBA" id="ARBA00023125"/>
    </source>
</evidence>
<dbReference type="SUPFAM" id="SSF46785">
    <property type="entry name" value="Winged helix' DNA-binding domain"/>
    <property type="match status" value="1"/>
</dbReference>
<keyword evidence="2" id="KW-0238">DNA-binding</keyword>
<dbReference type="GO" id="GO:0003700">
    <property type="term" value="F:DNA-binding transcription factor activity"/>
    <property type="evidence" value="ECO:0007669"/>
    <property type="project" value="InterPro"/>
</dbReference>
<sequence length="196" mass="22429">MKTTESVKGDQAGRRRPLTVISFLTKMRGMFFLKDFPDAEMIDRLRCMFPQADVTGVQTFIRLLALGSECLFHLDRLLDRHGLSHSRWIVLMLLRRREVWRALPSELAEEQGITRATMSGLTQRLEKQGLITRQPDDSDRRQTVLVLTQAGAALIERVLPECIALMERTLSPLDDGEKDELKRLVEKLFPLRAQGA</sequence>
<dbReference type="InterPro" id="IPR023187">
    <property type="entry name" value="Tscrpt_reg_MarR-type_CS"/>
</dbReference>
<dbReference type="Pfam" id="PF12802">
    <property type="entry name" value="MarR_2"/>
    <property type="match status" value="1"/>
</dbReference>
<dbReference type="HOGENOM" id="CLU_083287_27_3_7"/>
<dbReference type="InterPro" id="IPR036390">
    <property type="entry name" value="WH_DNA-bd_sf"/>
</dbReference>
<keyword evidence="1" id="KW-0805">Transcription regulation</keyword>
<accession>F0JCW4</accession>
<dbReference type="PRINTS" id="PR00598">
    <property type="entry name" value="HTHMARR"/>
</dbReference>
<organism evidence="5 6">
    <name type="scientific">Pseudodesulfovibrio mercurii</name>
    <dbReference type="NCBI Taxonomy" id="641491"/>
    <lineage>
        <taxon>Bacteria</taxon>
        <taxon>Pseudomonadati</taxon>
        <taxon>Thermodesulfobacteriota</taxon>
        <taxon>Desulfovibrionia</taxon>
        <taxon>Desulfovibrionales</taxon>
        <taxon>Desulfovibrionaceae</taxon>
    </lineage>
</organism>
<dbReference type="InterPro" id="IPR036388">
    <property type="entry name" value="WH-like_DNA-bd_sf"/>
</dbReference>
<proteinExistence type="predicted"/>
<dbReference type="SMART" id="SM00347">
    <property type="entry name" value="HTH_MARR"/>
    <property type="match status" value="1"/>
</dbReference>
<dbReference type="AlphaFoldDB" id="F0JCW4"/>